<evidence type="ECO:0000259" key="3">
    <source>
        <dbReference type="Pfam" id="PF03722"/>
    </source>
</evidence>
<dbReference type="PANTHER" id="PTHR11511">
    <property type="entry name" value="LARVAL STORAGE PROTEIN/PHENOLOXIDASE"/>
    <property type="match status" value="1"/>
</dbReference>
<feature type="compositionally biased region" description="Low complexity" evidence="1">
    <location>
        <begin position="495"/>
        <end position="511"/>
    </location>
</feature>
<dbReference type="SUPFAM" id="SSF81296">
    <property type="entry name" value="E set domains"/>
    <property type="match status" value="1"/>
</dbReference>
<dbReference type="SUPFAM" id="SSF48050">
    <property type="entry name" value="Hemocyanin, N-terminal domain"/>
    <property type="match status" value="1"/>
</dbReference>
<dbReference type="InterPro" id="IPR014756">
    <property type="entry name" value="Ig_E-set"/>
</dbReference>
<sequence length="1113" mass="132072">MNKFVLLVAFMVSLVAAGRITVNPEYRELGLDRLSLGDLQRQKFILDIVQRVQQPLQQDDLLQLDEGLIVDPQRYIGGIDSEMQRIIALDRQRRLLDENQIYSVAQVEHIQQLRGIYRLLVRSDNFETFRRNVVYLRRNINPVLLVNALALALPERRDTQNLIMPAISEILPELYLDQQVIERVRQNVSQRPLFLDVVGIQRVNPVFGILNPFRELHMQMALRRQQARLAGGEGQEGRVVVSIENQDISSMSLFTEDIALRSFVQNLIQELALREERESLEQELGLVDGTLLRVNRRRQQNQEQDQEQYQYQDRYQYQPKTYGNERERFLRILRRDDDNVDDENIVRRGSVRVPLQRDYIYKSYGRQGGVEDLPTVNVNSDRLLHVSRRRLSSIEQEREQEQQQFGRRGYIGSLRGERFSEGRRVQQEERQDDDYYNNKKSYGQRVYEGRQQNYEGRQQGYEGRQQGYEGRQQGYEGRQQGYEGRQQNYEGRQQGYEGRQQGYEGRQQGYEGRQRTYDQDITGYLAQGQRYEGKNYRQNVDQGRDYNVYRNYRDQQRGYQRYDNENERPIDRLESVERDDERLVHINRRRLGQEQYPNQQQQQQRFYPRRGNTIDEGRRVVDGGLIQDEDIVKFIRQDNRLTEMSDDEIVQMLQRNREERRQKQQQVNQSDDNNDDDNDDEVRQGGRRSRRSLVQSPVENYRRNEVLLHTLRQLVARLNQERISLGQDTSKYQRAGQQYLYNNRQSQEERYAIRLNDMRLDSRRSREVLQQINDIERRLETVIGQEVGSSSYSSYSRGRFDEQRQVEGRIADVLLGRLGQVGIVNILRQLIRENPEQINRLTLSDPVVQHTLRRIVGIVDEQREQLLGGYRRDELYMQGVTINDARLDKLRTRYEDSEIDLTNLIDQQQQQQRSVIGRQRRLNNKDFIIDLDISSERPQDVIVRMFLGPREDQQGREVPLEQRRRDFILLDAINIQLQSGRNRIQRRSIDIPWTTRDVTPYTEIYRRVMLQLRGQQDNFELIGENGRFPQRLLLPRGRPEGLPMQLLVIVSPLQLDERRVERRIPGVVMGIGSSSIQDIRPLGYPLDRRIENEEQLIQLPNLSVQDVLIYQEN</sequence>
<dbReference type="Pfam" id="PF03722">
    <property type="entry name" value="Hemocyanin_N"/>
    <property type="match status" value="1"/>
</dbReference>
<feature type="domain" description="Hemocyanin C-terminal" evidence="4">
    <location>
        <begin position="870"/>
        <end position="1110"/>
    </location>
</feature>
<dbReference type="Pfam" id="PF03723">
    <property type="entry name" value="Hemocyanin_C"/>
    <property type="match status" value="1"/>
</dbReference>
<dbReference type="InterPro" id="IPR005204">
    <property type="entry name" value="Hemocyanin_N"/>
</dbReference>
<feature type="chain" id="PRO_5002818029" description="Fat-body protein 1" evidence="2">
    <location>
        <begin position="18"/>
        <end position="1113"/>
    </location>
</feature>
<dbReference type="OMA" id="KPFTIDM"/>
<dbReference type="GO" id="GO:0045735">
    <property type="term" value="F:nutrient reservoir activity"/>
    <property type="evidence" value="ECO:0007669"/>
    <property type="project" value="EnsemblMetazoa"/>
</dbReference>
<feature type="signal peptide" evidence="2">
    <location>
        <begin position="1"/>
        <end position="17"/>
    </location>
</feature>
<dbReference type="EMBL" id="CH963847">
    <property type="protein sequence ID" value="EDW72701.1"/>
    <property type="molecule type" value="Genomic_DNA"/>
</dbReference>
<dbReference type="KEGG" id="dwi:6639353"/>
<accession>B4MKJ5</accession>
<keyword evidence="6" id="KW-1185">Reference proteome</keyword>
<dbReference type="Proteomes" id="UP000007798">
    <property type="component" value="Unassembled WGS sequence"/>
</dbReference>
<dbReference type="InterPro" id="IPR013788">
    <property type="entry name" value="Hemocyanin/hexamerin"/>
</dbReference>
<feature type="region of interest" description="Disordered" evidence="1">
    <location>
        <begin position="589"/>
        <end position="615"/>
    </location>
</feature>
<evidence type="ECO:0000259" key="4">
    <source>
        <dbReference type="Pfam" id="PF03723"/>
    </source>
</evidence>
<dbReference type="InterPro" id="IPR036697">
    <property type="entry name" value="Hemocyanin_N_sf"/>
</dbReference>
<feature type="compositionally biased region" description="Low complexity" evidence="1">
    <location>
        <begin position="593"/>
        <end position="604"/>
    </location>
</feature>
<dbReference type="PANTHER" id="PTHR11511:SF5">
    <property type="entry name" value="FAT-BODY PROTEIN 1-RELATED"/>
    <property type="match status" value="1"/>
</dbReference>
<dbReference type="AlphaFoldDB" id="B4MKJ5"/>
<feature type="region of interest" description="Disordered" evidence="1">
    <location>
        <begin position="393"/>
        <end position="451"/>
    </location>
</feature>
<dbReference type="Gene3D" id="2.60.40.1520">
    <property type="entry name" value="Hemocyanin, C-terminal domain"/>
    <property type="match status" value="1"/>
</dbReference>
<dbReference type="Gene3D" id="1.20.1370.10">
    <property type="entry name" value="Hemocyanin, N-terminal domain"/>
    <property type="match status" value="1"/>
</dbReference>
<evidence type="ECO:0000313" key="6">
    <source>
        <dbReference type="Proteomes" id="UP000007798"/>
    </source>
</evidence>
<gene>
    <name evidence="5" type="primary">Dwil\GK17147</name>
    <name evidence="5" type="ORF">Dwil_GK17147</name>
</gene>
<proteinExistence type="predicted"/>
<dbReference type="STRING" id="7260.B4MKJ5"/>
<feature type="compositionally biased region" description="Basic and acidic residues" evidence="1">
    <location>
        <begin position="415"/>
        <end position="429"/>
    </location>
</feature>
<dbReference type="OrthoDB" id="7419495at2759"/>
<dbReference type="InterPro" id="IPR037020">
    <property type="entry name" value="Hemocyanin_C_sf"/>
</dbReference>
<reference evidence="5 6" key="1">
    <citation type="journal article" date="2007" name="Nature">
        <title>Evolution of genes and genomes on the Drosophila phylogeny.</title>
        <authorList>
            <consortium name="Drosophila 12 Genomes Consortium"/>
            <person name="Clark A.G."/>
            <person name="Eisen M.B."/>
            <person name="Smith D.R."/>
            <person name="Bergman C.M."/>
            <person name="Oliver B."/>
            <person name="Markow T.A."/>
            <person name="Kaufman T.C."/>
            <person name="Kellis M."/>
            <person name="Gelbart W."/>
            <person name="Iyer V.N."/>
            <person name="Pollard D.A."/>
            <person name="Sackton T.B."/>
            <person name="Larracuente A.M."/>
            <person name="Singh N.D."/>
            <person name="Abad J.P."/>
            <person name="Abt D.N."/>
            <person name="Adryan B."/>
            <person name="Aguade M."/>
            <person name="Akashi H."/>
            <person name="Anderson W.W."/>
            <person name="Aquadro C.F."/>
            <person name="Ardell D.H."/>
            <person name="Arguello R."/>
            <person name="Artieri C.G."/>
            <person name="Barbash D.A."/>
            <person name="Barker D."/>
            <person name="Barsanti P."/>
            <person name="Batterham P."/>
            <person name="Batzoglou S."/>
            <person name="Begun D."/>
            <person name="Bhutkar A."/>
            <person name="Blanco E."/>
            <person name="Bosak S.A."/>
            <person name="Bradley R.K."/>
            <person name="Brand A.D."/>
            <person name="Brent M.R."/>
            <person name="Brooks A.N."/>
            <person name="Brown R.H."/>
            <person name="Butlin R.K."/>
            <person name="Caggese C."/>
            <person name="Calvi B.R."/>
            <person name="Bernardo de Carvalho A."/>
            <person name="Caspi A."/>
            <person name="Castrezana S."/>
            <person name="Celniker S.E."/>
            <person name="Chang J.L."/>
            <person name="Chapple C."/>
            <person name="Chatterji S."/>
            <person name="Chinwalla A."/>
            <person name="Civetta A."/>
            <person name="Clifton S.W."/>
            <person name="Comeron J.M."/>
            <person name="Costello J.C."/>
            <person name="Coyne J.A."/>
            <person name="Daub J."/>
            <person name="David R.G."/>
            <person name="Delcher A.L."/>
            <person name="Delehaunty K."/>
            <person name="Do C.B."/>
            <person name="Ebling H."/>
            <person name="Edwards K."/>
            <person name="Eickbush T."/>
            <person name="Evans J.D."/>
            <person name="Filipski A."/>
            <person name="Findeiss S."/>
            <person name="Freyhult E."/>
            <person name="Fulton L."/>
            <person name="Fulton R."/>
            <person name="Garcia A.C."/>
            <person name="Gardiner A."/>
            <person name="Garfield D.A."/>
            <person name="Garvin B.E."/>
            <person name="Gibson G."/>
            <person name="Gilbert D."/>
            <person name="Gnerre S."/>
            <person name="Godfrey J."/>
            <person name="Good R."/>
            <person name="Gotea V."/>
            <person name="Gravely B."/>
            <person name="Greenberg A.J."/>
            <person name="Griffiths-Jones S."/>
            <person name="Gross S."/>
            <person name="Guigo R."/>
            <person name="Gustafson E.A."/>
            <person name="Haerty W."/>
            <person name="Hahn M.W."/>
            <person name="Halligan D.L."/>
            <person name="Halpern A.L."/>
            <person name="Halter G.M."/>
            <person name="Han M.V."/>
            <person name="Heger A."/>
            <person name="Hillier L."/>
            <person name="Hinrichs A.S."/>
            <person name="Holmes I."/>
            <person name="Hoskins R.A."/>
            <person name="Hubisz M.J."/>
            <person name="Hultmark D."/>
            <person name="Huntley M.A."/>
            <person name="Jaffe D.B."/>
            <person name="Jagadeeshan S."/>
            <person name="Jeck W.R."/>
            <person name="Johnson J."/>
            <person name="Jones C.D."/>
            <person name="Jordan W.C."/>
            <person name="Karpen G.H."/>
            <person name="Kataoka E."/>
            <person name="Keightley P.D."/>
            <person name="Kheradpour P."/>
            <person name="Kirkness E.F."/>
            <person name="Koerich L.B."/>
            <person name="Kristiansen K."/>
            <person name="Kudrna D."/>
            <person name="Kulathinal R.J."/>
            <person name="Kumar S."/>
            <person name="Kwok R."/>
            <person name="Lander E."/>
            <person name="Langley C.H."/>
            <person name="Lapoint R."/>
            <person name="Lazzaro B.P."/>
            <person name="Lee S.J."/>
            <person name="Levesque L."/>
            <person name="Li R."/>
            <person name="Lin C.F."/>
            <person name="Lin M.F."/>
            <person name="Lindblad-Toh K."/>
            <person name="Llopart A."/>
            <person name="Long M."/>
            <person name="Low L."/>
            <person name="Lozovsky E."/>
            <person name="Lu J."/>
            <person name="Luo M."/>
            <person name="Machado C.A."/>
            <person name="Makalowski W."/>
            <person name="Marzo M."/>
            <person name="Matsuda M."/>
            <person name="Matzkin L."/>
            <person name="McAllister B."/>
            <person name="McBride C.S."/>
            <person name="McKernan B."/>
            <person name="McKernan K."/>
            <person name="Mendez-Lago M."/>
            <person name="Minx P."/>
            <person name="Mollenhauer M.U."/>
            <person name="Montooth K."/>
            <person name="Mount S.M."/>
            <person name="Mu X."/>
            <person name="Myers E."/>
            <person name="Negre B."/>
            <person name="Newfeld S."/>
            <person name="Nielsen R."/>
            <person name="Noor M.A."/>
            <person name="O'Grady P."/>
            <person name="Pachter L."/>
            <person name="Papaceit M."/>
            <person name="Parisi M.J."/>
            <person name="Parisi M."/>
            <person name="Parts L."/>
            <person name="Pedersen J.S."/>
            <person name="Pesole G."/>
            <person name="Phillippy A.M."/>
            <person name="Ponting C.P."/>
            <person name="Pop M."/>
            <person name="Porcelli D."/>
            <person name="Powell J.R."/>
            <person name="Prohaska S."/>
            <person name="Pruitt K."/>
            <person name="Puig M."/>
            <person name="Quesneville H."/>
            <person name="Ram K.R."/>
            <person name="Rand D."/>
            <person name="Rasmussen M.D."/>
            <person name="Reed L.K."/>
            <person name="Reenan R."/>
            <person name="Reily A."/>
            <person name="Remington K.A."/>
            <person name="Rieger T.T."/>
            <person name="Ritchie M.G."/>
            <person name="Robin C."/>
            <person name="Rogers Y.H."/>
            <person name="Rohde C."/>
            <person name="Rozas J."/>
            <person name="Rubenfield M.J."/>
            <person name="Ruiz A."/>
            <person name="Russo S."/>
            <person name="Salzberg S.L."/>
            <person name="Sanchez-Gracia A."/>
            <person name="Saranga D.J."/>
            <person name="Sato H."/>
            <person name="Schaeffer S.W."/>
            <person name="Schatz M.C."/>
            <person name="Schlenke T."/>
            <person name="Schwartz R."/>
            <person name="Segarra C."/>
            <person name="Singh R.S."/>
            <person name="Sirot L."/>
            <person name="Sirota M."/>
            <person name="Sisneros N.B."/>
            <person name="Smith C.D."/>
            <person name="Smith T.F."/>
            <person name="Spieth J."/>
            <person name="Stage D.E."/>
            <person name="Stark A."/>
            <person name="Stephan W."/>
            <person name="Strausberg R.L."/>
            <person name="Strempel S."/>
            <person name="Sturgill D."/>
            <person name="Sutton G."/>
            <person name="Sutton G.G."/>
            <person name="Tao W."/>
            <person name="Teichmann S."/>
            <person name="Tobari Y.N."/>
            <person name="Tomimura Y."/>
            <person name="Tsolas J.M."/>
            <person name="Valente V.L."/>
            <person name="Venter E."/>
            <person name="Venter J.C."/>
            <person name="Vicario S."/>
            <person name="Vieira F.G."/>
            <person name="Vilella A.J."/>
            <person name="Villasante A."/>
            <person name="Walenz B."/>
            <person name="Wang J."/>
            <person name="Wasserman M."/>
            <person name="Watts T."/>
            <person name="Wilson D."/>
            <person name="Wilson R.K."/>
            <person name="Wing R.A."/>
            <person name="Wolfner M.F."/>
            <person name="Wong A."/>
            <person name="Wong G.K."/>
            <person name="Wu C.I."/>
            <person name="Wu G."/>
            <person name="Yamamoto D."/>
            <person name="Yang H.P."/>
            <person name="Yang S.P."/>
            <person name="Yorke J.A."/>
            <person name="Yoshida K."/>
            <person name="Zdobnov E."/>
            <person name="Zhang P."/>
            <person name="Zhang Y."/>
            <person name="Zimin A.V."/>
            <person name="Baldwin J."/>
            <person name="Abdouelleil A."/>
            <person name="Abdulkadir J."/>
            <person name="Abebe A."/>
            <person name="Abera B."/>
            <person name="Abreu J."/>
            <person name="Acer S.C."/>
            <person name="Aftuck L."/>
            <person name="Alexander A."/>
            <person name="An P."/>
            <person name="Anderson E."/>
            <person name="Anderson S."/>
            <person name="Arachi H."/>
            <person name="Azer M."/>
            <person name="Bachantsang P."/>
            <person name="Barry A."/>
            <person name="Bayul T."/>
            <person name="Berlin A."/>
            <person name="Bessette D."/>
            <person name="Bloom T."/>
            <person name="Blye J."/>
            <person name="Boguslavskiy L."/>
            <person name="Bonnet C."/>
            <person name="Boukhgalter B."/>
            <person name="Bourzgui I."/>
            <person name="Brown A."/>
            <person name="Cahill P."/>
            <person name="Channer S."/>
            <person name="Cheshatsang Y."/>
            <person name="Chuda L."/>
            <person name="Citroen M."/>
            <person name="Collymore A."/>
            <person name="Cooke P."/>
            <person name="Costello M."/>
            <person name="D'Aco K."/>
            <person name="Daza R."/>
            <person name="De Haan G."/>
            <person name="DeGray S."/>
            <person name="DeMaso C."/>
            <person name="Dhargay N."/>
            <person name="Dooley K."/>
            <person name="Dooley E."/>
            <person name="Doricent M."/>
            <person name="Dorje P."/>
            <person name="Dorjee K."/>
            <person name="Dupes A."/>
            <person name="Elong R."/>
            <person name="Falk J."/>
            <person name="Farina A."/>
            <person name="Faro S."/>
            <person name="Ferguson D."/>
            <person name="Fisher S."/>
            <person name="Foley C.D."/>
            <person name="Franke A."/>
            <person name="Friedrich D."/>
            <person name="Gadbois L."/>
            <person name="Gearin G."/>
            <person name="Gearin C.R."/>
            <person name="Giannoukos G."/>
            <person name="Goode T."/>
            <person name="Graham J."/>
            <person name="Grandbois E."/>
            <person name="Grewal S."/>
            <person name="Gyaltsen K."/>
            <person name="Hafez N."/>
            <person name="Hagos B."/>
            <person name="Hall J."/>
            <person name="Henson C."/>
            <person name="Hollinger A."/>
            <person name="Honan T."/>
            <person name="Huard M.D."/>
            <person name="Hughes L."/>
            <person name="Hurhula B."/>
            <person name="Husby M.E."/>
            <person name="Kamat A."/>
            <person name="Kanga B."/>
            <person name="Kashin S."/>
            <person name="Khazanovich D."/>
            <person name="Kisner P."/>
            <person name="Lance K."/>
            <person name="Lara M."/>
            <person name="Lee W."/>
            <person name="Lennon N."/>
            <person name="Letendre F."/>
            <person name="LeVine R."/>
            <person name="Lipovsky A."/>
            <person name="Liu X."/>
            <person name="Liu J."/>
            <person name="Liu S."/>
            <person name="Lokyitsang T."/>
            <person name="Lokyitsang Y."/>
            <person name="Lubonja R."/>
            <person name="Lui A."/>
            <person name="MacDonald P."/>
            <person name="Magnisalis V."/>
            <person name="Maru K."/>
            <person name="Matthews C."/>
            <person name="McCusker W."/>
            <person name="McDonough S."/>
            <person name="Mehta T."/>
            <person name="Meldrim J."/>
            <person name="Meneus L."/>
            <person name="Mihai O."/>
            <person name="Mihalev A."/>
            <person name="Mihova T."/>
            <person name="Mittelman R."/>
            <person name="Mlenga V."/>
            <person name="Montmayeur A."/>
            <person name="Mulrain L."/>
            <person name="Navidi A."/>
            <person name="Naylor J."/>
            <person name="Negash T."/>
            <person name="Nguyen T."/>
            <person name="Nguyen N."/>
            <person name="Nicol R."/>
            <person name="Norbu C."/>
            <person name="Norbu N."/>
            <person name="Novod N."/>
            <person name="O'Neill B."/>
            <person name="Osman S."/>
            <person name="Markiewicz E."/>
            <person name="Oyono O.L."/>
            <person name="Patti C."/>
            <person name="Phunkhang P."/>
            <person name="Pierre F."/>
            <person name="Priest M."/>
            <person name="Raghuraman S."/>
            <person name="Rege F."/>
            <person name="Reyes R."/>
            <person name="Rise C."/>
            <person name="Rogov P."/>
            <person name="Ross K."/>
            <person name="Ryan E."/>
            <person name="Settipalli S."/>
            <person name="Shea T."/>
            <person name="Sherpa N."/>
            <person name="Shi L."/>
            <person name="Shih D."/>
            <person name="Sparrow T."/>
            <person name="Spaulding J."/>
            <person name="Stalker J."/>
            <person name="Stange-Thomann N."/>
            <person name="Stavropoulos S."/>
            <person name="Stone C."/>
            <person name="Strader C."/>
            <person name="Tesfaye S."/>
            <person name="Thomson T."/>
            <person name="Thoulutsang Y."/>
            <person name="Thoulutsang D."/>
            <person name="Topham K."/>
            <person name="Topping I."/>
            <person name="Tsamla T."/>
            <person name="Vassiliev H."/>
            <person name="Vo A."/>
            <person name="Wangchuk T."/>
            <person name="Wangdi T."/>
            <person name="Weiand M."/>
            <person name="Wilkinson J."/>
            <person name="Wilson A."/>
            <person name="Yadav S."/>
            <person name="Young G."/>
            <person name="Yu Q."/>
            <person name="Zembek L."/>
            <person name="Zhong D."/>
            <person name="Zimmer A."/>
            <person name="Zwirko Z."/>
            <person name="Jaffe D.B."/>
            <person name="Alvarez P."/>
            <person name="Brockman W."/>
            <person name="Butler J."/>
            <person name="Chin C."/>
            <person name="Gnerre S."/>
            <person name="Grabherr M."/>
            <person name="Kleber M."/>
            <person name="Mauceli E."/>
            <person name="MacCallum I."/>
        </authorList>
    </citation>
    <scope>NUCLEOTIDE SEQUENCE [LARGE SCALE GENOMIC DNA]</scope>
    <source>
        <strain evidence="6">Tucson 14030-0811.24</strain>
    </source>
</reference>
<dbReference type="InterPro" id="IPR008922">
    <property type="entry name" value="Di-copper_centre_dom_sf"/>
</dbReference>
<dbReference type="InParanoid" id="B4MKJ5"/>
<evidence type="ECO:0000256" key="2">
    <source>
        <dbReference type="SAM" id="SignalP"/>
    </source>
</evidence>
<evidence type="ECO:0008006" key="7">
    <source>
        <dbReference type="Google" id="ProtNLM"/>
    </source>
</evidence>
<evidence type="ECO:0000256" key="1">
    <source>
        <dbReference type="SAM" id="MobiDB-lite"/>
    </source>
</evidence>
<feature type="region of interest" description="Disordered" evidence="1">
    <location>
        <begin position="656"/>
        <end position="696"/>
    </location>
</feature>
<protein>
    <recommendedName>
        <fullName evidence="7">Fat-body protein 1</fullName>
    </recommendedName>
</protein>
<dbReference type="eggNOG" id="ENOG502QR98">
    <property type="taxonomic scope" value="Eukaryota"/>
</dbReference>
<evidence type="ECO:0000313" key="5">
    <source>
        <dbReference type="EMBL" id="EDW72701.1"/>
    </source>
</evidence>
<dbReference type="SUPFAM" id="SSF48056">
    <property type="entry name" value="Di-copper centre-containing domain"/>
    <property type="match status" value="1"/>
</dbReference>
<dbReference type="GO" id="GO:0097009">
    <property type="term" value="P:energy homeostasis"/>
    <property type="evidence" value="ECO:0007669"/>
    <property type="project" value="EnsemblMetazoa"/>
</dbReference>
<dbReference type="GO" id="GO:0005615">
    <property type="term" value="C:extracellular space"/>
    <property type="evidence" value="ECO:0007669"/>
    <property type="project" value="EnsemblMetazoa"/>
</dbReference>
<name>B4MKJ5_DROWI</name>
<dbReference type="PhylomeDB" id="B4MKJ5"/>
<feature type="domain" description="Hemocyanin N-terminal" evidence="3">
    <location>
        <begin position="39"/>
        <end position="161"/>
    </location>
</feature>
<organism evidence="5 6">
    <name type="scientific">Drosophila willistoni</name>
    <name type="common">Fruit fly</name>
    <dbReference type="NCBI Taxonomy" id="7260"/>
    <lineage>
        <taxon>Eukaryota</taxon>
        <taxon>Metazoa</taxon>
        <taxon>Ecdysozoa</taxon>
        <taxon>Arthropoda</taxon>
        <taxon>Hexapoda</taxon>
        <taxon>Insecta</taxon>
        <taxon>Pterygota</taxon>
        <taxon>Neoptera</taxon>
        <taxon>Endopterygota</taxon>
        <taxon>Diptera</taxon>
        <taxon>Brachycera</taxon>
        <taxon>Muscomorpha</taxon>
        <taxon>Ephydroidea</taxon>
        <taxon>Drosophilidae</taxon>
        <taxon>Drosophila</taxon>
        <taxon>Sophophora</taxon>
    </lineage>
</organism>
<dbReference type="HOGENOM" id="CLU_281474_0_0_1"/>
<dbReference type="InterPro" id="IPR005203">
    <property type="entry name" value="Hemocyanin_C"/>
</dbReference>
<keyword evidence="2" id="KW-0732">Signal</keyword>
<feature type="region of interest" description="Disordered" evidence="1">
    <location>
        <begin position="495"/>
        <end position="514"/>
    </location>
</feature>